<organism evidence="3 4">
    <name type="scientific">Cryptolaemus montrouzieri</name>
    <dbReference type="NCBI Taxonomy" id="559131"/>
    <lineage>
        <taxon>Eukaryota</taxon>
        <taxon>Metazoa</taxon>
        <taxon>Ecdysozoa</taxon>
        <taxon>Arthropoda</taxon>
        <taxon>Hexapoda</taxon>
        <taxon>Insecta</taxon>
        <taxon>Pterygota</taxon>
        <taxon>Neoptera</taxon>
        <taxon>Endopterygota</taxon>
        <taxon>Coleoptera</taxon>
        <taxon>Polyphaga</taxon>
        <taxon>Cucujiformia</taxon>
        <taxon>Coccinelloidea</taxon>
        <taxon>Coccinellidae</taxon>
        <taxon>Scymninae</taxon>
        <taxon>Scymnini</taxon>
        <taxon>Cryptolaemus</taxon>
    </lineage>
</organism>
<dbReference type="SUPFAM" id="SSF49854">
    <property type="entry name" value="Spermadhesin, CUB domain"/>
    <property type="match status" value="1"/>
</dbReference>
<evidence type="ECO:0000313" key="3">
    <source>
        <dbReference type="EMBL" id="KAL3272307.1"/>
    </source>
</evidence>
<dbReference type="InterPro" id="IPR036383">
    <property type="entry name" value="TSP1_rpt_sf"/>
</dbReference>
<dbReference type="Gene3D" id="2.20.100.10">
    <property type="entry name" value="Thrombospondin type-1 (TSP1) repeat"/>
    <property type="match status" value="1"/>
</dbReference>
<proteinExistence type="predicted"/>
<dbReference type="AlphaFoldDB" id="A0ABD2N1L5"/>
<name>A0ABD2N1L5_9CUCU</name>
<keyword evidence="4" id="KW-1185">Reference proteome</keyword>
<dbReference type="PROSITE" id="PS50092">
    <property type="entry name" value="TSP1"/>
    <property type="match status" value="1"/>
</dbReference>
<dbReference type="Proteomes" id="UP001516400">
    <property type="component" value="Unassembled WGS sequence"/>
</dbReference>
<evidence type="ECO:0000256" key="1">
    <source>
        <dbReference type="ARBA" id="ARBA00022737"/>
    </source>
</evidence>
<reference evidence="3 4" key="1">
    <citation type="journal article" date="2021" name="BMC Biol.">
        <title>Horizontally acquired antibacterial genes associated with adaptive radiation of ladybird beetles.</title>
        <authorList>
            <person name="Li H.S."/>
            <person name="Tang X.F."/>
            <person name="Huang Y.H."/>
            <person name="Xu Z.Y."/>
            <person name="Chen M.L."/>
            <person name="Du X.Y."/>
            <person name="Qiu B.Y."/>
            <person name="Chen P.T."/>
            <person name="Zhang W."/>
            <person name="Slipinski A."/>
            <person name="Escalona H.E."/>
            <person name="Waterhouse R.M."/>
            <person name="Zwick A."/>
            <person name="Pang H."/>
        </authorList>
    </citation>
    <scope>NUCLEOTIDE SEQUENCE [LARGE SCALE GENOMIC DNA]</scope>
    <source>
        <strain evidence="3">SYSU2018</strain>
    </source>
</reference>
<dbReference type="PANTHER" id="PTHR16311:SF3">
    <property type="entry name" value="THROMBOSPONDIN TYPE-1 DOMAIN-CONTAINING PROTEIN 1"/>
    <property type="match status" value="1"/>
</dbReference>
<gene>
    <name evidence="3" type="ORF">HHI36_024065</name>
</gene>
<keyword evidence="1" id="KW-0677">Repeat</keyword>
<dbReference type="SMART" id="SM00209">
    <property type="entry name" value="TSP1"/>
    <property type="match status" value="1"/>
</dbReference>
<dbReference type="EMBL" id="JABFTP020000047">
    <property type="protein sequence ID" value="KAL3272307.1"/>
    <property type="molecule type" value="Genomic_DNA"/>
</dbReference>
<dbReference type="InterPro" id="IPR000884">
    <property type="entry name" value="TSP1_rpt"/>
</dbReference>
<keyword evidence="2" id="KW-1015">Disulfide bond</keyword>
<dbReference type="SUPFAM" id="SSF82895">
    <property type="entry name" value="TSP-1 type 1 repeat"/>
    <property type="match status" value="1"/>
</dbReference>
<protein>
    <submittedName>
        <fullName evidence="3">Uncharacterized protein</fullName>
    </submittedName>
</protein>
<dbReference type="PRINTS" id="PR01705">
    <property type="entry name" value="TSP1REPEAT"/>
</dbReference>
<sequence>MHPKKCMADWSEEFVFNVHAQSIFPCDRHEGGITVLFQYPACILLTGDRVRVFARYRAEVASLVPPTTLKYVAEQRVFRGSNKLKFDCDLFSERFIEYCFVYVSQAITGAVADVRMDCVSTLPVRESKSGGWGPWSPWTPCSSTCIGGTRSRYRLCDSPLPRFGGKFCKGDAVETEKCGAEVGSIWTCFDENFDTLNQKVMETSKVKDEVGLYCRCGCVVHLGRANPKRILATSSQSCPGRIFWQIQSDENCLIQFGIEWFESSCGIQWLKVRDGMSLSSNLLADLSNVLGTRTSVINSTGSTMLLEFFSDELVNDEQSCGGGFLAFAMQLGE</sequence>
<dbReference type="PANTHER" id="PTHR16311">
    <property type="entry name" value="THROMBOSPONDIN TYPE I DOMAIN-CONTAINING 1"/>
    <property type="match status" value="1"/>
</dbReference>
<comment type="caution">
    <text evidence="3">The sequence shown here is derived from an EMBL/GenBank/DDBJ whole genome shotgun (WGS) entry which is preliminary data.</text>
</comment>
<dbReference type="InterPro" id="IPR038877">
    <property type="entry name" value="THSD1"/>
</dbReference>
<accession>A0ABD2N1L5</accession>
<evidence type="ECO:0000313" key="4">
    <source>
        <dbReference type="Proteomes" id="UP001516400"/>
    </source>
</evidence>
<dbReference type="Gene3D" id="2.60.120.290">
    <property type="entry name" value="Spermadhesin, CUB domain"/>
    <property type="match status" value="1"/>
</dbReference>
<dbReference type="Pfam" id="PF00090">
    <property type="entry name" value="TSP_1"/>
    <property type="match status" value="1"/>
</dbReference>
<dbReference type="FunFam" id="2.20.100.10:FF:000007">
    <property type="entry name" value="Thrombospondin 1"/>
    <property type="match status" value="1"/>
</dbReference>
<dbReference type="InterPro" id="IPR035914">
    <property type="entry name" value="Sperma_CUB_dom_sf"/>
</dbReference>
<evidence type="ECO:0000256" key="2">
    <source>
        <dbReference type="ARBA" id="ARBA00023157"/>
    </source>
</evidence>